<evidence type="ECO:0000256" key="1">
    <source>
        <dbReference type="SAM" id="MobiDB-lite"/>
    </source>
</evidence>
<keyword evidence="4" id="KW-1185">Reference proteome</keyword>
<sequence length="265" mass="31059">MNELISPKYQMQLVQQVNDKIWEEYKIYKDVLFYIKKWHEEEEPSYYHNERPWENFYISYLDDKVDLKSTLHNMKGDILLKIAIDLNVDTPDFIPSIPTFKNKIKEEYTSVYDTFTKALKHIEDDPALALGLANSAFESLIKEILKDERFLSKVSGGETLYKLTGIIVNEFKIIDKFPKEAKTLTTSLLAISQMIEKLRSEKSIFHGKTKDDILIDDSLYVYLVVNSFTTVGLFLDSYYRKRYPKPEDSTQVNSPNYPDEDDLPF</sequence>
<comment type="caution">
    <text evidence="3">The sequence shown here is derived from an EMBL/GenBank/DDBJ whole genome shotgun (WGS) entry which is preliminary data.</text>
</comment>
<feature type="region of interest" description="Disordered" evidence="1">
    <location>
        <begin position="245"/>
        <end position="265"/>
    </location>
</feature>
<feature type="domain" description="Abortive infection protein-like C-terminal" evidence="2">
    <location>
        <begin position="175"/>
        <end position="235"/>
    </location>
</feature>
<evidence type="ECO:0000259" key="2">
    <source>
        <dbReference type="Pfam" id="PF14355"/>
    </source>
</evidence>
<protein>
    <submittedName>
        <fullName evidence="3">Abortive infection family protein</fullName>
    </submittedName>
</protein>
<reference evidence="4" key="1">
    <citation type="journal article" date="2019" name="Int. J. Syst. Evol. Microbiol.">
        <title>The Global Catalogue of Microorganisms (GCM) 10K type strain sequencing project: providing services to taxonomists for standard genome sequencing and annotation.</title>
        <authorList>
            <consortium name="The Broad Institute Genomics Platform"/>
            <consortium name="The Broad Institute Genome Sequencing Center for Infectious Disease"/>
            <person name="Wu L."/>
            <person name="Ma J."/>
        </authorList>
    </citation>
    <scope>NUCLEOTIDE SEQUENCE [LARGE SCALE GENOMIC DNA]</scope>
    <source>
        <strain evidence="4">KCTC 22209</strain>
    </source>
</reference>
<accession>A0ABW5YTU5</accession>
<evidence type="ECO:0000313" key="3">
    <source>
        <dbReference type="EMBL" id="MFD2903796.1"/>
    </source>
</evidence>
<evidence type="ECO:0000313" key="4">
    <source>
        <dbReference type="Proteomes" id="UP001597509"/>
    </source>
</evidence>
<dbReference type="InterPro" id="IPR026001">
    <property type="entry name" value="Abi-like_C"/>
</dbReference>
<dbReference type="EMBL" id="JBHUPE010000004">
    <property type="protein sequence ID" value="MFD2903796.1"/>
    <property type="molecule type" value="Genomic_DNA"/>
</dbReference>
<proteinExistence type="predicted"/>
<dbReference type="Proteomes" id="UP001597509">
    <property type="component" value="Unassembled WGS sequence"/>
</dbReference>
<name>A0ABW5YTU5_9SPHI</name>
<gene>
    <name evidence="3" type="ORF">ACFS6I_07675</name>
</gene>
<dbReference type="RefSeq" id="WP_380919353.1">
    <property type="nucleotide sequence ID" value="NZ_JBHUPE010000004.1"/>
</dbReference>
<organism evidence="3 4">
    <name type="scientific">Sphingobacterium anhuiense</name>
    <dbReference type="NCBI Taxonomy" id="493780"/>
    <lineage>
        <taxon>Bacteria</taxon>
        <taxon>Pseudomonadati</taxon>
        <taxon>Bacteroidota</taxon>
        <taxon>Sphingobacteriia</taxon>
        <taxon>Sphingobacteriales</taxon>
        <taxon>Sphingobacteriaceae</taxon>
        <taxon>Sphingobacterium</taxon>
    </lineage>
</organism>
<dbReference type="Pfam" id="PF14355">
    <property type="entry name" value="Abi_C"/>
    <property type="match status" value="1"/>
</dbReference>